<protein>
    <submittedName>
        <fullName evidence="2">Uncharacterized protein</fullName>
    </submittedName>
</protein>
<dbReference type="Proteomes" id="UP001295684">
    <property type="component" value="Unassembled WGS sequence"/>
</dbReference>
<evidence type="ECO:0000313" key="3">
    <source>
        <dbReference type="Proteomes" id="UP001295684"/>
    </source>
</evidence>
<evidence type="ECO:0000256" key="1">
    <source>
        <dbReference type="SAM" id="MobiDB-lite"/>
    </source>
</evidence>
<sequence length="313" mass="36043">MNSAYWDCQEEILLKSEGDEFVGLLLQKNSSSPSKSEITQQNPEYQLIPPHVAKEGKEDSEFDDEGLLELSSNEDMQAKADYPGCDTLNKEEFSSGPSKSTNDTEEDQKHNSTNSENTEGMNGSTSLPFEESKENNESPHRYRTDNMSKAGFRGLIQMVGRKFKEDISKFQGENLMKYPSKNLSVLYELLKSTYEQALGHAVSEKDFFKVYGILLKLSISTKERREVLNSYGNTLRESALSNSEEFIYHRSHYTKKSKKYFSKHPLLLVAKNLFSSQEWLREVFKDFILNENQKKVINDPQRYYAEILELLNL</sequence>
<reference evidence="2" key="1">
    <citation type="submission" date="2023-07" db="EMBL/GenBank/DDBJ databases">
        <authorList>
            <consortium name="AG Swart"/>
            <person name="Singh M."/>
            <person name="Singh A."/>
            <person name="Seah K."/>
            <person name="Emmerich C."/>
        </authorList>
    </citation>
    <scope>NUCLEOTIDE SEQUENCE</scope>
    <source>
        <strain evidence="2">DP1</strain>
    </source>
</reference>
<name>A0AAD1XNK7_EUPCR</name>
<dbReference type="AlphaFoldDB" id="A0AAD1XNK7"/>
<organism evidence="2 3">
    <name type="scientific">Euplotes crassus</name>
    <dbReference type="NCBI Taxonomy" id="5936"/>
    <lineage>
        <taxon>Eukaryota</taxon>
        <taxon>Sar</taxon>
        <taxon>Alveolata</taxon>
        <taxon>Ciliophora</taxon>
        <taxon>Intramacronucleata</taxon>
        <taxon>Spirotrichea</taxon>
        <taxon>Hypotrichia</taxon>
        <taxon>Euplotida</taxon>
        <taxon>Euplotidae</taxon>
        <taxon>Moneuplotes</taxon>
    </lineage>
</organism>
<feature type="compositionally biased region" description="Basic and acidic residues" evidence="1">
    <location>
        <begin position="130"/>
        <end position="146"/>
    </location>
</feature>
<feature type="compositionally biased region" description="Polar residues" evidence="1">
    <location>
        <begin position="29"/>
        <end position="44"/>
    </location>
</feature>
<keyword evidence="3" id="KW-1185">Reference proteome</keyword>
<gene>
    <name evidence="2" type="ORF">ECRASSUSDP1_LOCUS17420</name>
</gene>
<accession>A0AAD1XNK7</accession>
<comment type="caution">
    <text evidence="2">The sequence shown here is derived from an EMBL/GenBank/DDBJ whole genome shotgun (WGS) entry which is preliminary data.</text>
</comment>
<feature type="region of interest" description="Disordered" evidence="1">
    <location>
        <begin position="29"/>
        <end position="146"/>
    </location>
</feature>
<evidence type="ECO:0000313" key="2">
    <source>
        <dbReference type="EMBL" id="CAI2376051.1"/>
    </source>
</evidence>
<feature type="compositionally biased region" description="Polar residues" evidence="1">
    <location>
        <begin position="111"/>
        <end position="127"/>
    </location>
</feature>
<dbReference type="EMBL" id="CAMPGE010017581">
    <property type="protein sequence ID" value="CAI2376051.1"/>
    <property type="molecule type" value="Genomic_DNA"/>
</dbReference>
<proteinExistence type="predicted"/>